<gene>
    <name evidence="4" type="ORF">FPZ12_041695</name>
</gene>
<dbReference type="InterPro" id="IPR041694">
    <property type="entry name" value="ADH_N_2"/>
</dbReference>
<name>A0A5N0UQ58_9PSEU</name>
<dbReference type="InterPro" id="IPR045010">
    <property type="entry name" value="MDR_fam"/>
</dbReference>
<feature type="domain" description="Enoyl reductase (ER)" evidence="3">
    <location>
        <begin position="78"/>
        <end position="395"/>
    </location>
</feature>
<accession>A0A5N0UQ58</accession>
<feature type="compositionally biased region" description="Basic residues" evidence="2">
    <location>
        <begin position="1"/>
        <end position="17"/>
    </location>
</feature>
<sequence length="419" mass="45448">MGRANRRLRRRRRRGRRAGAAGLRPRAAARFPHSRRGALRDRAAAHAHREARPPHPDRRLLVTGRRGREWWLRRHVTGRPAPADVELVEVDVEAPPPGSALVANEFMSVEPYMRGRMDGRANYAAPYELDRPMTGSAVGRVVSSDSLPVGALVRHDLGWREYATVPAKDCELLPATDLPASAFLGVLGIPGLTAWAGLNKIARLREGETVFVSSAAGGVGSVAVQLAKAAGCTVLASAGSAEKVLMVREVLGADAVFDHRGPVTVRLKEALAEAGSPGIDVYFDNVGGEQLEAALRFLNDRARVVLCGMISIYNNTGKTPGPANLIRLVWRRARMEGFLVSDHLGDRPEFEAELTGLIRRGAVKPVETVVRGGIEAAFDALLGMLGGRVTGKTVVSLVSDNHHNYDKENERWRGARHGR</sequence>
<evidence type="ECO:0000259" key="3">
    <source>
        <dbReference type="SMART" id="SM00829"/>
    </source>
</evidence>
<organism evidence="4 5">
    <name type="scientific">Amycolatopsis acidicola</name>
    <dbReference type="NCBI Taxonomy" id="2596893"/>
    <lineage>
        <taxon>Bacteria</taxon>
        <taxon>Bacillati</taxon>
        <taxon>Actinomycetota</taxon>
        <taxon>Actinomycetes</taxon>
        <taxon>Pseudonocardiales</taxon>
        <taxon>Pseudonocardiaceae</taxon>
        <taxon>Amycolatopsis</taxon>
    </lineage>
</organism>
<keyword evidence="1" id="KW-0560">Oxidoreductase</keyword>
<reference evidence="4" key="1">
    <citation type="submission" date="2019-09" db="EMBL/GenBank/DDBJ databases">
        <authorList>
            <person name="Teo W.F.A."/>
            <person name="Duangmal K."/>
        </authorList>
    </citation>
    <scope>NUCLEOTIDE SEQUENCE [LARGE SCALE GENOMIC DNA]</scope>
    <source>
        <strain evidence="4">K81G1</strain>
    </source>
</reference>
<evidence type="ECO:0000256" key="2">
    <source>
        <dbReference type="SAM" id="MobiDB-lite"/>
    </source>
</evidence>
<dbReference type="GO" id="GO:0016628">
    <property type="term" value="F:oxidoreductase activity, acting on the CH-CH group of donors, NAD or NADP as acceptor"/>
    <property type="evidence" value="ECO:0007669"/>
    <property type="project" value="InterPro"/>
</dbReference>
<evidence type="ECO:0000256" key="1">
    <source>
        <dbReference type="ARBA" id="ARBA00023002"/>
    </source>
</evidence>
<dbReference type="Gene3D" id="3.40.50.720">
    <property type="entry name" value="NAD(P)-binding Rossmann-like Domain"/>
    <property type="match status" value="1"/>
</dbReference>
<protein>
    <submittedName>
        <fullName evidence="4">NADP-dependent oxidoreductase</fullName>
    </submittedName>
</protein>
<dbReference type="InterPro" id="IPR036291">
    <property type="entry name" value="NAD(P)-bd_dom_sf"/>
</dbReference>
<dbReference type="Pfam" id="PF16884">
    <property type="entry name" value="ADH_N_2"/>
    <property type="match status" value="1"/>
</dbReference>
<dbReference type="InterPro" id="IPR013149">
    <property type="entry name" value="ADH-like_C"/>
</dbReference>
<dbReference type="PANTHER" id="PTHR43205">
    <property type="entry name" value="PROSTAGLANDIN REDUCTASE"/>
    <property type="match status" value="1"/>
</dbReference>
<dbReference type="Gene3D" id="3.90.180.10">
    <property type="entry name" value="Medium-chain alcohol dehydrogenases, catalytic domain"/>
    <property type="match status" value="1"/>
</dbReference>
<dbReference type="CDD" id="cd05288">
    <property type="entry name" value="PGDH"/>
    <property type="match status" value="1"/>
</dbReference>
<dbReference type="SUPFAM" id="SSF51735">
    <property type="entry name" value="NAD(P)-binding Rossmann-fold domains"/>
    <property type="match status" value="1"/>
</dbReference>
<dbReference type="AlphaFoldDB" id="A0A5N0UQ58"/>
<evidence type="ECO:0000313" key="4">
    <source>
        <dbReference type="EMBL" id="KAA9150220.1"/>
    </source>
</evidence>
<dbReference type="Pfam" id="PF00107">
    <property type="entry name" value="ADH_zinc_N"/>
    <property type="match status" value="1"/>
</dbReference>
<evidence type="ECO:0000313" key="5">
    <source>
        <dbReference type="Proteomes" id="UP000319769"/>
    </source>
</evidence>
<proteinExistence type="predicted"/>
<dbReference type="PANTHER" id="PTHR43205:SF7">
    <property type="entry name" value="PROSTAGLANDIN REDUCTASE 1"/>
    <property type="match status" value="1"/>
</dbReference>
<dbReference type="OrthoDB" id="9805663at2"/>
<dbReference type="SUPFAM" id="SSF50129">
    <property type="entry name" value="GroES-like"/>
    <property type="match status" value="1"/>
</dbReference>
<dbReference type="SMART" id="SM00829">
    <property type="entry name" value="PKS_ER"/>
    <property type="match status" value="1"/>
</dbReference>
<dbReference type="InterPro" id="IPR011032">
    <property type="entry name" value="GroES-like_sf"/>
</dbReference>
<feature type="compositionally biased region" description="Basic and acidic residues" evidence="2">
    <location>
        <begin position="38"/>
        <end position="60"/>
    </location>
</feature>
<dbReference type="Proteomes" id="UP000319769">
    <property type="component" value="Unassembled WGS sequence"/>
</dbReference>
<feature type="region of interest" description="Disordered" evidence="2">
    <location>
        <begin position="1"/>
        <end position="60"/>
    </location>
</feature>
<dbReference type="EMBL" id="VMNW02000122">
    <property type="protein sequence ID" value="KAA9150220.1"/>
    <property type="molecule type" value="Genomic_DNA"/>
</dbReference>
<dbReference type="InterPro" id="IPR020843">
    <property type="entry name" value="ER"/>
</dbReference>
<comment type="caution">
    <text evidence="4">The sequence shown here is derived from an EMBL/GenBank/DDBJ whole genome shotgun (WGS) entry which is preliminary data.</text>
</comment>
<feature type="compositionally biased region" description="Low complexity" evidence="2">
    <location>
        <begin position="18"/>
        <end position="30"/>
    </location>
</feature>
<keyword evidence="5" id="KW-1185">Reference proteome</keyword>
<dbReference type="FunFam" id="3.40.50.720:FF:000121">
    <property type="entry name" value="Prostaglandin reductase 2"/>
    <property type="match status" value="1"/>
</dbReference>